<reference evidence="1 2" key="1">
    <citation type="submission" date="2020-08" db="EMBL/GenBank/DDBJ databases">
        <title>Genomic Encyclopedia of Type Strains, Phase IV (KMG-IV): sequencing the most valuable type-strain genomes for metagenomic binning, comparative biology and taxonomic classification.</title>
        <authorList>
            <person name="Goeker M."/>
        </authorList>
    </citation>
    <scope>NUCLEOTIDE SEQUENCE [LARGE SCALE GENOMIC DNA]</scope>
    <source>
        <strain evidence="1 2">DSM 22368</strain>
    </source>
</reference>
<gene>
    <name evidence="1" type="ORF">HNR48_001594</name>
</gene>
<accession>A0A7X0JU12</accession>
<dbReference type="AlphaFoldDB" id="A0A7X0JU12"/>
<dbReference type="EMBL" id="JACHHT010000001">
    <property type="protein sequence ID" value="MBB6521316.1"/>
    <property type="molecule type" value="Genomic_DNA"/>
</dbReference>
<dbReference type="Pfam" id="PF14085">
    <property type="entry name" value="DUF4265"/>
    <property type="match status" value="1"/>
</dbReference>
<protein>
    <recommendedName>
        <fullName evidence="3">DUF4265 domain-containing protein</fullName>
    </recommendedName>
</protein>
<keyword evidence="2" id="KW-1185">Reference proteome</keyword>
<organism evidence="1 2">
    <name type="scientific">Pseudoteredinibacter isoporae</name>
    <dbReference type="NCBI Taxonomy" id="570281"/>
    <lineage>
        <taxon>Bacteria</taxon>
        <taxon>Pseudomonadati</taxon>
        <taxon>Pseudomonadota</taxon>
        <taxon>Gammaproteobacteria</taxon>
        <taxon>Cellvibrionales</taxon>
        <taxon>Cellvibrionaceae</taxon>
        <taxon>Pseudoteredinibacter</taxon>
    </lineage>
</organism>
<dbReference type="Proteomes" id="UP000528457">
    <property type="component" value="Unassembled WGS sequence"/>
</dbReference>
<evidence type="ECO:0000313" key="2">
    <source>
        <dbReference type="Proteomes" id="UP000528457"/>
    </source>
</evidence>
<dbReference type="InParanoid" id="A0A7X0JU12"/>
<proteinExistence type="predicted"/>
<dbReference type="RefSeq" id="WP_166848843.1">
    <property type="nucleotide sequence ID" value="NZ_JAAONY010000001.1"/>
</dbReference>
<name>A0A7X0JU12_9GAMM</name>
<evidence type="ECO:0008006" key="3">
    <source>
        <dbReference type="Google" id="ProtNLM"/>
    </source>
</evidence>
<dbReference type="InterPro" id="IPR025361">
    <property type="entry name" value="DUF4265"/>
</dbReference>
<sequence>MIKSNGVKISFLLTEDQIGPFPVSIESICCECEGEYLRVKNIPFYVDNLSFDDLISVIEVGRKEYQIDEVVSESGNSTVWVYVKSEITGVIEQLKALGCGVETGVIDGYYAVNVPSELNISPVLDILETAESTGDVSVDYPSIRHD</sequence>
<evidence type="ECO:0000313" key="1">
    <source>
        <dbReference type="EMBL" id="MBB6521316.1"/>
    </source>
</evidence>
<comment type="caution">
    <text evidence="1">The sequence shown here is derived from an EMBL/GenBank/DDBJ whole genome shotgun (WGS) entry which is preliminary data.</text>
</comment>